<dbReference type="EMBL" id="CP029356">
    <property type="protein sequence ID" value="AWK88850.1"/>
    <property type="molecule type" value="Genomic_DNA"/>
</dbReference>
<gene>
    <name evidence="2" type="ORF">DEW08_22550</name>
</gene>
<evidence type="ECO:0000313" key="3">
    <source>
        <dbReference type="Proteomes" id="UP000245629"/>
    </source>
</evidence>
<keyword evidence="3" id="KW-1185">Reference proteome</keyword>
<protein>
    <recommendedName>
        <fullName evidence="4">SH3b domain-containing protein</fullName>
    </recommendedName>
</protein>
<dbReference type="Gene3D" id="3.90.1720.10">
    <property type="entry name" value="endopeptidase domain like (from Nostoc punctiforme)"/>
    <property type="match status" value="1"/>
</dbReference>
<keyword evidence="2" id="KW-0614">Plasmid</keyword>
<evidence type="ECO:0000256" key="1">
    <source>
        <dbReference type="SAM" id="MobiDB-lite"/>
    </source>
</evidence>
<evidence type="ECO:0000313" key="2">
    <source>
        <dbReference type="EMBL" id="AWK88850.1"/>
    </source>
</evidence>
<sequence length="560" mass="62239">MPNRDSVRWFREQFSEVIAPEIQGTPFDVDMLTAVAYQETGYIWSALCLKGLPTGRILELCVGDTLDEDRGRRAFPRTYEELIASPDGPQLFAVARRALEEVAEHVPDYLPASKKPHKFVHGFGIFQYDLQFCRTDKNFFLSRLYMDFGECLKRVLKELRLAMERIGWGGRTALGDYDFACVAIAYNTGSYKPERGLKQGSSSGGRYYGEAIYDYLRLIRSFDQPIVAARPPGRALVREPTPVTAAGPRFRVDTTSGTLRLRSGPQRDPADLTANVIGDLPDGHEVRAVTGVPVDGFLEVETSLRGAFLRGFAAMAFLEPVQDGQPLPAPAPVIDLPRADLPRKPGQVTRRADKAGALSLNEPDQPGRTGDTPADLCRSLIRIVAWLAVDDSKHLRYQPADGSTYCNIYAHDYCHLAGVYLPRVWWTQKALMALAQGMAVSPRYADTVDEQRANDLFRWLRDFGPQFGWRQTGTLTKLQTEVNQGAVGLIVARRKEDGKSGHIVAVVPETESHQAIRNAGGEVTSALQSQAGDRNFRLGTGTPDWFKGERFAESAFWIHS</sequence>
<accession>A0A2S2CWS3</accession>
<dbReference type="Proteomes" id="UP000245629">
    <property type="component" value="Plasmid unnamed1"/>
</dbReference>
<reference evidence="3" key="1">
    <citation type="submission" date="2018-05" db="EMBL/GenBank/DDBJ databases">
        <title>Azospirillum thermophila sp. nov., a novel isolated from hot spring.</title>
        <authorList>
            <person name="Zhao Z."/>
        </authorList>
    </citation>
    <scope>NUCLEOTIDE SEQUENCE [LARGE SCALE GENOMIC DNA]</scope>
    <source>
        <strain evidence="3">CFH 70021</strain>
        <plasmid evidence="3">unnamed1</plasmid>
    </source>
</reference>
<organism evidence="2 3">
    <name type="scientific">Azospirillum thermophilum</name>
    <dbReference type="NCBI Taxonomy" id="2202148"/>
    <lineage>
        <taxon>Bacteria</taxon>
        <taxon>Pseudomonadati</taxon>
        <taxon>Pseudomonadota</taxon>
        <taxon>Alphaproteobacteria</taxon>
        <taxon>Rhodospirillales</taxon>
        <taxon>Azospirillaceae</taxon>
        <taxon>Azospirillum</taxon>
    </lineage>
</organism>
<dbReference type="KEGG" id="azz:DEW08_22550"/>
<feature type="region of interest" description="Disordered" evidence="1">
    <location>
        <begin position="331"/>
        <end position="372"/>
    </location>
</feature>
<evidence type="ECO:0008006" key="4">
    <source>
        <dbReference type="Google" id="ProtNLM"/>
    </source>
</evidence>
<dbReference type="AlphaFoldDB" id="A0A2S2CWS3"/>
<dbReference type="OrthoDB" id="5395100at2"/>
<geneLocation type="plasmid" evidence="2 3">
    <name>unnamed1</name>
</geneLocation>
<name>A0A2S2CWS3_9PROT</name>
<proteinExistence type="predicted"/>